<dbReference type="PROSITE" id="PS51257">
    <property type="entry name" value="PROKAR_LIPOPROTEIN"/>
    <property type="match status" value="1"/>
</dbReference>
<dbReference type="EMBL" id="JAWDGP010001180">
    <property type="protein sequence ID" value="KAK3793728.1"/>
    <property type="molecule type" value="Genomic_DNA"/>
</dbReference>
<reference evidence="1" key="1">
    <citation type="journal article" date="2023" name="G3 (Bethesda)">
        <title>A reference genome for the long-term kleptoplast-retaining sea slug Elysia crispata morphotype clarki.</title>
        <authorList>
            <person name="Eastman K.E."/>
            <person name="Pendleton A.L."/>
            <person name="Shaikh M.A."/>
            <person name="Suttiyut T."/>
            <person name="Ogas R."/>
            <person name="Tomko P."/>
            <person name="Gavelis G."/>
            <person name="Widhalm J.R."/>
            <person name="Wisecaver J.H."/>
        </authorList>
    </citation>
    <scope>NUCLEOTIDE SEQUENCE</scope>
    <source>
        <strain evidence="1">ECLA1</strain>
    </source>
</reference>
<name>A0AAE1ATU9_9GAST</name>
<keyword evidence="2" id="KW-1185">Reference proteome</keyword>
<comment type="caution">
    <text evidence="1">The sequence shown here is derived from an EMBL/GenBank/DDBJ whole genome shotgun (WGS) entry which is preliminary data.</text>
</comment>
<evidence type="ECO:0000313" key="1">
    <source>
        <dbReference type="EMBL" id="KAK3793728.1"/>
    </source>
</evidence>
<sequence length="81" mass="8476">MIAHKGTPPIISVSSCPENIMPGLVTNSGIFAAQNLLTPTPLKYMGAHQQGLAPNQEGGATYVALLYVFSKLPGSFTMATI</sequence>
<dbReference type="AlphaFoldDB" id="A0AAE1ATU9"/>
<evidence type="ECO:0000313" key="2">
    <source>
        <dbReference type="Proteomes" id="UP001283361"/>
    </source>
</evidence>
<proteinExistence type="predicted"/>
<gene>
    <name evidence="1" type="ORF">RRG08_006549</name>
</gene>
<accession>A0AAE1ATU9</accession>
<organism evidence="1 2">
    <name type="scientific">Elysia crispata</name>
    <name type="common">lettuce slug</name>
    <dbReference type="NCBI Taxonomy" id="231223"/>
    <lineage>
        <taxon>Eukaryota</taxon>
        <taxon>Metazoa</taxon>
        <taxon>Spiralia</taxon>
        <taxon>Lophotrochozoa</taxon>
        <taxon>Mollusca</taxon>
        <taxon>Gastropoda</taxon>
        <taxon>Heterobranchia</taxon>
        <taxon>Euthyneura</taxon>
        <taxon>Panpulmonata</taxon>
        <taxon>Sacoglossa</taxon>
        <taxon>Placobranchoidea</taxon>
        <taxon>Plakobranchidae</taxon>
        <taxon>Elysia</taxon>
    </lineage>
</organism>
<protein>
    <submittedName>
        <fullName evidence="1">Uncharacterized protein</fullName>
    </submittedName>
</protein>
<dbReference type="Proteomes" id="UP001283361">
    <property type="component" value="Unassembled WGS sequence"/>
</dbReference>